<accession>A0A8J4R8E2</accession>
<dbReference type="Proteomes" id="UP000737018">
    <property type="component" value="Unassembled WGS sequence"/>
</dbReference>
<dbReference type="PANTHER" id="PTHR14879:SF5">
    <property type="entry name" value="RING-TYPE DOMAIN-CONTAINING PROTEIN"/>
    <property type="match status" value="1"/>
</dbReference>
<organism evidence="4 5">
    <name type="scientific">Castanea mollissima</name>
    <name type="common">Chinese chestnut</name>
    <dbReference type="NCBI Taxonomy" id="60419"/>
    <lineage>
        <taxon>Eukaryota</taxon>
        <taxon>Viridiplantae</taxon>
        <taxon>Streptophyta</taxon>
        <taxon>Embryophyta</taxon>
        <taxon>Tracheophyta</taxon>
        <taxon>Spermatophyta</taxon>
        <taxon>Magnoliopsida</taxon>
        <taxon>eudicotyledons</taxon>
        <taxon>Gunneridae</taxon>
        <taxon>Pentapetalae</taxon>
        <taxon>rosids</taxon>
        <taxon>fabids</taxon>
        <taxon>Fagales</taxon>
        <taxon>Fagaceae</taxon>
        <taxon>Castanea</taxon>
    </lineage>
</organism>
<dbReference type="PANTHER" id="PTHR14879">
    <property type="entry name" value="CASPASE REGULATOR, RING FINGER DOMAIN-CONTAINING"/>
    <property type="match status" value="1"/>
</dbReference>
<dbReference type="Gene3D" id="3.30.40.10">
    <property type="entry name" value="Zinc/RING finger domain, C3HC4 (zinc finger)"/>
    <property type="match status" value="1"/>
</dbReference>
<evidence type="ECO:0000313" key="4">
    <source>
        <dbReference type="EMBL" id="KAF3968286.1"/>
    </source>
</evidence>
<dbReference type="GO" id="GO:0008270">
    <property type="term" value="F:zinc ion binding"/>
    <property type="evidence" value="ECO:0007669"/>
    <property type="project" value="UniProtKB-KW"/>
</dbReference>
<comment type="caution">
    <text evidence="4">The sequence shown here is derived from an EMBL/GenBank/DDBJ whole genome shotgun (WGS) entry which is preliminary data.</text>
</comment>
<dbReference type="InterPro" id="IPR013083">
    <property type="entry name" value="Znf_RING/FYVE/PHD"/>
</dbReference>
<evidence type="ECO:0000313" key="5">
    <source>
        <dbReference type="Proteomes" id="UP000737018"/>
    </source>
</evidence>
<dbReference type="PROSITE" id="PS50089">
    <property type="entry name" value="ZF_RING_2"/>
    <property type="match status" value="1"/>
</dbReference>
<name>A0A8J4R8E2_9ROSI</name>
<protein>
    <recommendedName>
        <fullName evidence="3">RING-type domain-containing protein</fullName>
    </recommendedName>
</protein>
<reference evidence="4" key="1">
    <citation type="submission" date="2020-03" db="EMBL/GenBank/DDBJ databases">
        <title>Castanea mollissima Vanexum genome sequencing.</title>
        <authorList>
            <person name="Staton M."/>
        </authorList>
    </citation>
    <scope>NUCLEOTIDE SEQUENCE</scope>
    <source>
        <tissue evidence="4">Leaf</tissue>
    </source>
</reference>
<keyword evidence="1" id="KW-0863">Zinc-finger</keyword>
<evidence type="ECO:0000259" key="3">
    <source>
        <dbReference type="PROSITE" id="PS50089"/>
    </source>
</evidence>
<sequence length="83" mass="9141">MGLGSSRMESGSPLDPDSNYTSIRVDDSDEEISDRLVCPICFTNAKDLAFGCGHLTCQDCGARLSDCPICRQPIEIRIRVFIE</sequence>
<gene>
    <name evidence="4" type="ORF">CMV_007810</name>
</gene>
<keyword evidence="5" id="KW-1185">Reference proteome</keyword>
<evidence type="ECO:0000256" key="1">
    <source>
        <dbReference type="PROSITE-ProRule" id="PRU00175"/>
    </source>
</evidence>
<dbReference type="EMBL" id="JRKL02000790">
    <property type="protein sequence ID" value="KAF3968286.1"/>
    <property type="molecule type" value="Genomic_DNA"/>
</dbReference>
<keyword evidence="1" id="KW-0479">Metal-binding</keyword>
<feature type="region of interest" description="Disordered" evidence="2">
    <location>
        <begin position="1"/>
        <end position="25"/>
    </location>
</feature>
<dbReference type="OrthoDB" id="5855668at2759"/>
<dbReference type="SMART" id="SM00184">
    <property type="entry name" value="RING"/>
    <property type="match status" value="1"/>
</dbReference>
<evidence type="ECO:0000256" key="2">
    <source>
        <dbReference type="SAM" id="MobiDB-lite"/>
    </source>
</evidence>
<dbReference type="AlphaFoldDB" id="A0A8J4R8E2"/>
<dbReference type="InterPro" id="IPR001841">
    <property type="entry name" value="Znf_RING"/>
</dbReference>
<dbReference type="SUPFAM" id="SSF57850">
    <property type="entry name" value="RING/U-box"/>
    <property type="match status" value="1"/>
</dbReference>
<keyword evidence="1" id="KW-0862">Zinc</keyword>
<proteinExistence type="predicted"/>
<dbReference type="InterPro" id="IPR051728">
    <property type="entry name" value="RING-FYVE_E3_ubiquitin-ligase"/>
</dbReference>
<dbReference type="Pfam" id="PF13920">
    <property type="entry name" value="zf-C3HC4_3"/>
    <property type="match status" value="1"/>
</dbReference>
<feature type="domain" description="RING-type" evidence="3">
    <location>
        <begin position="38"/>
        <end position="71"/>
    </location>
</feature>